<dbReference type="SUPFAM" id="SSF56014">
    <property type="entry name" value="Nitrite and sulphite reductase 4Fe-4S domain-like"/>
    <property type="match status" value="2"/>
</dbReference>
<dbReference type="Gene3D" id="3.30.413.10">
    <property type="entry name" value="Sulfite Reductase Hemoprotein, domain 1"/>
    <property type="match status" value="2"/>
</dbReference>
<evidence type="ECO:0000256" key="1">
    <source>
        <dbReference type="ARBA" id="ARBA00022485"/>
    </source>
</evidence>
<evidence type="ECO:0000256" key="2">
    <source>
        <dbReference type="ARBA" id="ARBA00022617"/>
    </source>
</evidence>
<feature type="domain" description="Nitrite/sulphite reductase 4Fe-4S" evidence="7">
    <location>
        <begin position="119"/>
        <end position="272"/>
    </location>
</feature>
<evidence type="ECO:0000256" key="4">
    <source>
        <dbReference type="ARBA" id="ARBA00023002"/>
    </source>
</evidence>
<dbReference type="Gene3D" id="3.90.480.10">
    <property type="entry name" value="Sulfite Reductase Hemoprotein,Domain 2"/>
    <property type="match status" value="1"/>
</dbReference>
<proteinExistence type="predicted"/>
<evidence type="ECO:0000313" key="9">
    <source>
        <dbReference type="EMBL" id="GGA80197.1"/>
    </source>
</evidence>
<dbReference type="Proteomes" id="UP000646478">
    <property type="component" value="Unassembled WGS sequence"/>
</dbReference>
<evidence type="ECO:0000313" key="10">
    <source>
        <dbReference type="Proteomes" id="UP000646478"/>
    </source>
</evidence>
<dbReference type="PANTHER" id="PTHR32439:SF9">
    <property type="entry name" value="BLR3264 PROTEIN"/>
    <property type="match status" value="1"/>
</dbReference>
<evidence type="ECO:0000256" key="3">
    <source>
        <dbReference type="ARBA" id="ARBA00022723"/>
    </source>
</evidence>
<dbReference type="InterPro" id="IPR045854">
    <property type="entry name" value="NO2/SO3_Rdtase_4Fe4S_sf"/>
</dbReference>
<dbReference type="GO" id="GO:0051539">
    <property type="term" value="F:4 iron, 4 sulfur cluster binding"/>
    <property type="evidence" value="ECO:0007669"/>
    <property type="project" value="UniProtKB-KW"/>
</dbReference>
<reference evidence="9" key="1">
    <citation type="journal article" date="2014" name="Int. J. Syst. Evol. Microbiol.">
        <title>Complete genome sequence of Corynebacterium casei LMG S-19264T (=DSM 44701T), isolated from a smear-ripened cheese.</title>
        <authorList>
            <consortium name="US DOE Joint Genome Institute (JGI-PGF)"/>
            <person name="Walter F."/>
            <person name="Albersmeier A."/>
            <person name="Kalinowski J."/>
            <person name="Ruckert C."/>
        </authorList>
    </citation>
    <scope>NUCLEOTIDE SEQUENCE</scope>
    <source>
        <strain evidence="9">CGMCC 1.15082</strain>
    </source>
</reference>
<keyword evidence="10" id="KW-1185">Reference proteome</keyword>
<dbReference type="InterPro" id="IPR036136">
    <property type="entry name" value="Nit/Sulf_reduc_fer-like_dom_sf"/>
</dbReference>
<dbReference type="GO" id="GO:0020037">
    <property type="term" value="F:heme binding"/>
    <property type="evidence" value="ECO:0007669"/>
    <property type="project" value="InterPro"/>
</dbReference>
<feature type="domain" description="Nitrite/Sulfite reductase ferredoxin-like" evidence="8">
    <location>
        <begin position="52"/>
        <end position="111"/>
    </location>
</feature>
<evidence type="ECO:0000259" key="8">
    <source>
        <dbReference type="Pfam" id="PF03460"/>
    </source>
</evidence>
<name>A0A916WAH6_9HYPH</name>
<dbReference type="SUPFAM" id="SSF55124">
    <property type="entry name" value="Nitrite/Sulfite reductase N-terminal domain-like"/>
    <property type="match status" value="2"/>
</dbReference>
<evidence type="ECO:0000256" key="6">
    <source>
        <dbReference type="ARBA" id="ARBA00023014"/>
    </source>
</evidence>
<keyword evidence="6" id="KW-0411">Iron-sulfur</keyword>
<keyword evidence="2" id="KW-0349">Heme</keyword>
<dbReference type="PANTHER" id="PTHR32439">
    <property type="entry name" value="FERREDOXIN--NITRITE REDUCTASE, CHLOROPLASTIC"/>
    <property type="match status" value="1"/>
</dbReference>
<dbReference type="Pfam" id="PF03460">
    <property type="entry name" value="NIR_SIR_ferr"/>
    <property type="match status" value="2"/>
</dbReference>
<sequence length="556" mass="61486">MYRYDEFDRAFVAARVAQFKDQVERRLAGELTEDQFRPLRLMNGVYLQLHAYMLRVAVPYGTLSSRQVRKLAHIARKYDRGYGHFTTRQNIQYNWPALADIPAILDELAEVEMHAMQTSGNCIRNVTADHFAGVAADEVADPRPYAEILRQWSSLHPEFSYLPRKFKIAVTGAEHDRAAIQVHDIGLHLKKTQAGELGFAVYVGGGQGRTPMVAKKIRDFLPVEDLLSYTTAIVRVYNLHGRRDNKFKARIKILVHETGAEELTRQIEAEWQALKESELKLPQADIDAIETYFRPPALADRPEGWATLAAAKKADAGFAAWVDQNVTPHKHPDYGVVTISLKPIGGIPGDASASQMDLVADIAEQFSQDEIRVSHEQNLVLPHAALADLRAVYDLLLTDGLATANAGLITDIIACPGLDYCALANARSIPVAQRISERFGAAERQAEIGDLKIKISGCINACGHHHVGHIGILGVEKKGEELYQITLGGSADEITTVGEITGRGFSSEEVVDAIEKIVDTYLALRQSKDEIFLAAYRRVGLAPFKEALYGEISRAA</sequence>
<dbReference type="InterPro" id="IPR051329">
    <property type="entry name" value="NIR_SIR_4Fe-4S"/>
</dbReference>
<accession>A0A916WAH6</accession>
<feature type="domain" description="Nitrite/sulphite reductase 4Fe-4S" evidence="7">
    <location>
        <begin position="411"/>
        <end position="547"/>
    </location>
</feature>
<dbReference type="EMBL" id="BMHH01000001">
    <property type="protein sequence ID" value="GGA80197.1"/>
    <property type="molecule type" value="Genomic_DNA"/>
</dbReference>
<keyword evidence="4" id="KW-0560">Oxidoreductase</keyword>
<reference evidence="9" key="2">
    <citation type="submission" date="2020-09" db="EMBL/GenBank/DDBJ databases">
        <authorList>
            <person name="Sun Q."/>
            <person name="Zhou Y."/>
        </authorList>
    </citation>
    <scope>NUCLEOTIDE SEQUENCE</scope>
    <source>
        <strain evidence="9">CGMCC 1.15082</strain>
    </source>
</reference>
<feature type="domain" description="Nitrite/Sulfite reductase ferredoxin-like" evidence="8">
    <location>
        <begin position="332"/>
        <end position="396"/>
    </location>
</feature>
<protein>
    <submittedName>
        <fullName evidence="9">Sulfite reductase</fullName>
    </submittedName>
</protein>
<organism evidence="9 10">
    <name type="scientific">Brucella endophytica</name>
    <dbReference type="NCBI Taxonomy" id="1963359"/>
    <lineage>
        <taxon>Bacteria</taxon>
        <taxon>Pseudomonadati</taxon>
        <taxon>Pseudomonadota</taxon>
        <taxon>Alphaproteobacteria</taxon>
        <taxon>Hyphomicrobiales</taxon>
        <taxon>Brucellaceae</taxon>
        <taxon>Brucella/Ochrobactrum group</taxon>
        <taxon>Brucella</taxon>
    </lineage>
</organism>
<dbReference type="InterPro" id="IPR005117">
    <property type="entry name" value="NiRdtase/SiRdtase_haem-b_fer"/>
</dbReference>
<dbReference type="Pfam" id="PF01077">
    <property type="entry name" value="NIR_SIR"/>
    <property type="match status" value="2"/>
</dbReference>
<gene>
    <name evidence="9" type="primary">cysI</name>
    <name evidence="9" type="ORF">GCM10011491_04360</name>
</gene>
<dbReference type="GO" id="GO:0046872">
    <property type="term" value="F:metal ion binding"/>
    <property type="evidence" value="ECO:0007669"/>
    <property type="project" value="UniProtKB-KW"/>
</dbReference>
<comment type="caution">
    <text evidence="9">The sequence shown here is derived from an EMBL/GenBank/DDBJ whole genome shotgun (WGS) entry which is preliminary data.</text>
</comment>
<evidence type="ECO:0000259" key="7">
    <source>
        <dbReference type="Pfam" id="PF01077"/>
    </source>
</evidence>
<dbReference type="InterPro" id="IPR006067">
    <property type="entry name" value="NO2/SO3_Rdtase_4Fe4S_dom"/>
</dbReference>
<keyword evidence="5" id="KW-0408">Iron</keyword>
<keyword evidence="3" id="KW-0479">Metal-binding</keyword>
<dbReference type="RefSeq" id="WP_188820987.1">
    <property type="nucleotide sequence ID" value="NZ_BMHH01000001.1"/>
</dbReference>
<dbReference type="GO" id="GO:0016491">
    <property type="term" value="F:oxidoreductase activity"/>
    <property type="evidence" value="ECO:0007669"/>
    <property type="project" value="UniProtKB-KW"/>
</dbReference>
<keyword evidence="1" id="KW-0004">4Fe-4S</keyword>
<evidence type="ECO:0000256" key="5">
    <source>
        <dbReference type="ARBA" id="ARBA00023004"/>
    </source>
</evidence>
<dbReference type="AlphaFoldDB" id="A0A916WAH6"/>